<evidence type="ECO:0000256" key="8">
    <source>
        <dbReference type="ARBA" id="ARBA00022786"/>
    </source>
</evidence>
<evidence type="ECO:0000256" key="9">
    <source>
        <dbReference type="ARBA" id="ARBA00022833"/>
    </source>
</evidence>
<keyword evidence="5" id="KW-0808">Transferase</keyword>
<name>A0AAU9JGR6_9CILI</name>
<dbReference type="Pfam" id="PF21362">
    <property type="entry name" value="Sina_RING"/>
    <property type="match status" value="1"/>
</dbReference>
<evidence type="ECO:0000256" key="5">
    <source>
        <dbReference type="ARBA" id="ARBA00022679"/>
    </source>
</evidence>
<dbReference type="SUPFAM" id="SSF57850">
    <property type="entry name" value="RING/U-box"/>
    <property type="match status" value="1"/>
</dbReference>
<keyword evidence="7 10" id="KW-0863">Zinc-finger</keyword>
<organism evidence="13 14">
    <name type="scientific">Blepharisma stoltei</name>
    <dbReference type="NCBI Taxonomy" id="1481888"/>
    <lineage>
        <taxon>Eukaryota</taxon>
        <taxon>Sar</taxon>
        <taxon>Alveolata</taxon>
        <taxon>Ciliophora</taxon>
        <taxon>Postciliodesmatophora</taxon>
        <taxon>Heterotrichea</taxon>
        <taxon>Heterotrichida</taxon>
        <taxon>Blepharismidae</taxon>
        <taxon>Blepharisma</taxon>
    </lineage>
</organism>
<dbReference type="PROSITE" id="PS51081">
    <property type="entry name" value="ZF_SIAH"/>
    <property type="match status" value="1"/>
</dbReference>
<feature type="domain" description="RING-type" evidence="11">
    <location>
        <begin position="26"/>
        <end position="68"/>
    </location>
</feature>
<dbReference type="PANTHER" id="PTHR45877">
    <property type="entry name" value="E3 UBIQUITIN-PROTEIN LIGASE SIAH2"/>
    <property type="match status" value="1"/>
</dbReference>
<dbReference type="GO" id="GO:0043161">
    <property type="term" value="P:proteasome-mediated ubiquitin-dependent protein catabolic process"/>
    <property type="evidence" value="ECO:0007669"/>
    <property type="project" value="TreeGrafter"/>
</dbReference>
<dbReference type="EC" id="2.3.2.27" evidence="4"/>
<feature type="domain" description="SIAH-type" evidence="12">
    <location>
        <begin position="86"/>
        <end position="148"/>
    </location>
</feature>
<evidence type="ECO:0000256" key="3">
    <source>
        <dbReference type="ARBA" id="ARBA00009119"/>
    </source>
</evidence>
<comment type="caution">
    <text evidence="13">The sequence shown here is derived from an EMBL/GenBank/DDBJ whole genome shotgun (WGS) entry which is preliminary data.</text>
</comment>
<dbReference type="EMBL" id="CAJZBQ010000040">
    <property type="protein sequence ID" value="CAG9326427.1"/>
    <property type="molecule type" value="Genomic_DNA"/>
</dbReference>
<dbReference type="Proteomes" id="UP001162131">
    <property type="component" value="Unassembled WGS sequence"/>
</dbReference>
<evidence type="ECO:0000256" key="4">
    <source>
        <dbReference type="ARBA" id="ARBA00012483"/>
    </source>
</evidence>
<evidence type="ECO:0000256" key="1">
    <source>
        <dbReference type="ARBA" id="ARBA00000900"/>
    </source>
</evidence>
<evidence type="ECO:0000256" key="2">
    <source>
        <dbReference type="ARBA" id="ARBA00004906"/>
    </source>
</evidence>
<evidence type="ECO:0000313" key="14">
    <source>
        <dbReference type="Proteomes" id="UP001162131"/>
    </source>
</evidence>
<dbReference type="PROSITE" id="PS50089">
    <property type="entry name" value="ZF_RING_2"/>
    <property type="match status" value="1"/>
</dbReference>
<comment type="catalytic activity">
    <reaction evidence="1">
        <text>S-ubiquitinyl-[E2 ubiquitin-conjugating enzyme]-L-cysteine + [acceptor protein]-L-lysine = [E2 ubiquitin-conjugating enzyme]-L-cysteine + N(6)-ubiquitinyl-[acceptor protein]-L-lysine.</text>
        <dbReference type="EC" id="2.3.2.27"/>
    </reaction>
</comment>
<dbReference type="InterPro" id="IPR013083">
    <property type="entry name" value="Znf_RING/FYVE/PHD"/>
</dbReference>
<dbReference type="SUPFAM" id="SSF49599">
    <property type="entry name" value="TRAF domain-like"/>
    <property type="match status" value="1"/>
</dbReference>
<gene>
    <name evidence="13" type="ORF">BSTOLATCC_MIC40854</name>
</gene>
<keyword evidence="8" id="KW-0833">Ubl conjugation pathway</keyword>
<dbReference type="InterPro" id="IPR001841">
    <property type="entry name" value="Znf_RING"/>
</dbReference>
<dbReference type="GO" id="GO:0008270">
    <property type="term" value="F:zinc ion binding"/>
    <property type="evidence" value="ECO:0007669"/>
    <property type="project" value="UniProtKB-KW"/>
</dbReference>
<comment type="pathway">
    <text evidence="2">Protein modification; protein ubiquitination.</text>
</comment>
<accession>A0AAU9JGR6</accession>
<sequence length="288" mass="33919">MNQDSDLSLRVKRPRPSNDFYESMMCLICSDFFKPPIVQCNKGHSYCQSCVQKTGSLLEQKKSCAVCRSPILLELRNYQLEQLLDKFTVQCTHSLKGCSKVVTLSQRPEHEKMCEFRPQISCYYKEFKNCQWKGDSGDLAEHLTQAHDVQELVRGMLFRYLWNPPNEHIWRYRYRVLKQVIGGDSEPFTFILEHYYSSDDKLLCFLIRSPDTDVKKRYRISILNRNDEANKIAFEGVTLNFEEFGHIKDFSKGDLTKMLLVTYQQIMSFSFVCEEDQAVYFSIQIQFF</sequence>
<dbReference type="GO" id="GO:0005737">
    <property type="term" value="C:cytoplasm"/>
    <property type="evidence" value="ECO:0007669"/>
    <property type="project" value="TreeGrafter"/>
</dbReference>
<dbReference type="GO" id="GO:0061630">
    <property type="term" value="F:ubiquitin protein ligase activity"/>
    <property type="evidence" value="ECO:0007669"/>
    <property type="project" value="UniProtKB-EC"/>
</dbReference>
<dbReference type="InterPro" id="IPR013010">
    <property type="entry name" value="Znf_SIAH"/>
</dbReference>
<evidence type="ECO:0000256" key="6">
    <source>
        <dbReference type="ARBA" id="ARBA00022723"/>
    </source>
</evidence>
<evidence type="ECO:0000313" key="13">
    <source>
        <dbReference type="EMBL" id="CAG9326427.1"/>
    </source>
</evidence>
<keyword evidence="9" id="KW-0862">Zinc</keyword>
<evidence type="ECO:0000259" key="12">
    <source>
        <dbReference type="PROSITE" id="PS51081"/>
    </source>
</evidence>
<dbReference type="Pfam" id="PF21361">
    <property type="entry name" value="Sina_ZnF"/>
    <property type="match status" value="1"/>
</dbReference>
<reference evidence="13" key="1">
    <citation type="submission" date="2021-09" db="EMBL/GenBank/DDBJ databases">
        <authorList>
            <consortium name="AG Swart"/>
            <person name="Singh M."/>
            <person name="Singh A."/>
            <person name="Seah K."/>
            <person name="Emmerich C."/>
        </authorList>
    </citation>
    <scope>NUCLEOTIDE SEQUENCE</scope>
    <source>
        <strain evidence="13">ATCC30299</strain>
    </source>
</reference>
<dbReference type="GO" id="GO:0031624">
    <property type="term" value="F:ubiquitin conjugating enzyme binding"/>
    <property type="evidence" value="ECO:0007669"/>
    <property type="project" value="TreeGrafter"/>
</dbReference>
<keyword evidence="14" id="KW-1185">Reference proteome</keyword>
<dbReference type="AlphaFoldDB" id="A0AAU9JGR6"/>
<dbReference type="Gene3D" id="3.30.40.10">
    <property type="entry name" value="Zinc/RING finger domain, C3HC4 (zinc finger)"/>
    <property type="match status" value="2"/>
</dbReference>
<evidence type="ECO:0000256" key="10">
    <source>
        <dbReference type="PROSITE-ProRule" id="PRU00455"/>
    </source>
</evidence>
<evidence type="ECO:0000259" key="11">
    <source>
        <dbReference type="PROSITE" id="PS50089"/>
    </source>
</evidence>
<proteinExistence type="inferred from homology"/>
<dbReference type="PANTHER" id="PTHR45877:SF2">
    <property type="entry name" value="E3 UBIQUITIN-PROTEIN LIGASE SINA-RELATED"/>
    <property type="match status" value="1"/>
</dbReference>
<dbReference type="InterPro" id="IPR049548">
    <property type="entry name" value="Sina-like_RING"/>
</dbReference>
<dbReference type="InterPro" id="IPR004162">
    <property type="entry name" value="SINA-like_animal"/>
</dbReference>
<keyword evidence="6" id="KW-0479">Metal-binding</keyword>
<protein>
    <recommendedName>
        <fullName evidence="4">RING-type E3 ubiquitin transferase</fullName>
        <ecNumber evidence="4">2.3.2.27</ecNumber>
    </recommendedName>
</protein>
<evidence type="ECO:0000256" key="7">
    <source>
        <dbReference type="ARBA" id="ARBA00022771"/>
    </source>
</evidence>
<comment type="similarity">
    <text evidence="3">Belongs to the SINA (Seven in absentia) family.</text>
</comment>